<dbReference type="AlphaFoldDB" id="A0A1V6TMT5"/>
<dbReference type="Gene3D" id="1.50.40.10">
    <property type="entry name" value="Mitochondrial carrier domain"/>
    <property type="match status" value="1"/>
</dbReference>
<reference evidence="12" key="1">
    <citation type="journal article" date="2017" name="Nat. Microbiol.">
        <title>Global analysis of biosynthetic gene clusters reveals vast potential of secondary metabolite production in Penicillium species.</title>
        <authorList>
            <person name="Nielsen J.C."/>
            <person name="Grijseels S."/>
            <person name="Prigent S."/>
            <person name="Ji B."/>
            <person name="Dainat J."/>
            <person name="Nielsen K.F."/>
            <person name="Frisvad J.C."/>
            <person name="Workman M."/>
            <person name="Nielsen J."/>
        </authorList>
    </citation>
    <scope>NUCLEOTIDE SEQUENCE [LARGE SCALE GENOMIC DNA]</scope>
    <source>
        <strain evidence="12">IBT 24891</strain>
    </source>
</reference>
<evidence type="ECO:0000256" key="3">
    <source>
        <dbReference type="ARBA" id="ARBA00022448"/>
    </source>
</evidence>
<feature type="repeat" description="Solcar" evidence="9">
    <location>
        <begin position="100"/>
        <end position="188"/>
    </location>
</feature>
<gene>
    <name evidence="11" type="ORF">PENSTE_c004G00722</name>
</gene>
<evidence type="ECO:0000256" key="2">
    <source>
        <dbReference type="ARBA" id="ARBA00006375"/>
    </source>
</evidence>
<dbReference type="GO" id="GO:0016020">
    <property type="term" value="C:membrane"/>
    <property type="evidence" value="ECO:0007669"/>
    <property type="project" value="UniProtKB-SubCell"/>
</dbReference>
<evidence type="ECO:0000256" key="1">
    <source>
        <dbReference type="ARBA" id="ARBA00004141"/>
    </source>
</evidence>
<keyword evidence="3 10" id="KW-0813">Transport</keyword>
<proteinExistence type="inferred from homology"/>
<dbReference type="PROSITE" id="PS50920">
    <property type="entry name" value="SOLCAR"/>
    <property type="match status" value="3"/>
</dbReference>
<comment type="similarity">
    <text evidence="2 10">Belongs to the mitochondrial carrier (TC 2.A.29) family.</text>
</comment>
<keyword evidence="8 9" id="KW-0472">Membrane</keyword>
<evidence type="ECO:0000256" key="6">
    <source>
        <dbReference type="ARBA" id="ARBA00022792"/>
    </source>
</evidence>
<dbReference type="PANTHER" id="PTHR45667">
    <property type="entry name" value="S-ADENOSYLMETHIONINE MITOCHONDRIAL CARRIER PROTEIN"/>
    <property type="match status" value="1"/>
</dbReference>
<keyword evidence="6" id="KW-0999">Mitochondrion inner membrane</keyword>
<dbReference type="STRING" id="303698.A0A1V6TMT5"/>
<dbReference type="Proteomes" id="UP000191285">
    <property type="component" value="Unassembled WGS sequence"/>
</dbReference>
<keyword evidence="6" id="KW-0496">Mitochondrion</keyword>
<sequence length="316" mass="34160">MSSYNGLDVVAAAAIAALNSEIVIHPMDTIITRMQSKDYQSIYKYSNGSLRRTLFTGLYQGFGPTLFAGIPSSAAFFATYEASKTTFERAQTAGYLHGVPKSIFHATSSAVAELVACAFLNPAEVLKQNAQISQQSAQQASGPPVSIKIMKQFFQQPSALWSGYWVLVAGQLPSICLTFCLYESFKETWYEGRTPANEMISQQIKASVLCAGLAGGCSSWFFVPIDVVKTRMRLAVGDDMQLSRNSMNKAAHKVSGTKSSIASKPRLLSIQVVRDVFLKEGIPGFFRGSGLTCLAATLGSAMYIGCYEGIKLALEA</sequence>
<keyword evidence="5" id="KW-0677">Repeat</keyword>
<dbReference type="OrthoDB" id="250329at2759"/>
<evidence type="ECO:0000256" key="10">
    <source>
        <dbReference type="RuleBase" id="RU000488"/>
    </source>
</evidence>
<accession>A0A1V6TMT5</accession>
<dbReference type="InterPro" id="IPR023395">
    <property type="entry name" value="MCP_dom_sf"/>
</dbReference>
<evidence type="ECO:0000256" key="7">
    <source>
        <dbReference type="ARBA" id="ARBA00022989"/>
    </source>
</evidence>
<dbReference type="SUPFAM" id="SSF103506">
    <property type="entry name" value="Mitochondrial carrier"/>
    <property type="match status" value="1"/>
</dbReference>
<organism evidence="11 12">
    <name type="scientific">Penicillium steckii</name>
    <dbReference type="NCBI Taxonomy" id="303698"/>
    <lineage>
        <taxon>Eukaryota</taxon>
        <taxon>Fungi</taxon>
        <taxon>Dikarya</taxon>
        <taxon>Ascomycota</taxon>
        <taxon>Pezizomycotina</taxon>
        <taxon>Eurotiomycetes</taxon>
        <taxon>Eurotiomycetidae</taxon>
        <taxon>Eurotiales</taxon>
        <taxon>Aspergillaceae</taxon>
        <taxon>Penicillium</taxon>
    </lineage>
</organism>
<protein>
    <recommendedName>
        <fullName evidence="13">Mitochondrial thiamine pyrophosphate carrier 1</fullName>
    </recommendedName>
</protein>
<comment type="subcellular location">
    <subcellularLocation>
        <location evidence="1">Membrane</location>
        <topology evidence="1">Multi-pass membrane protein</topology>
    </subcellularLocation>
</comment>
<evidence type="ECO:0008006" key="13">
    <source>
        <dbReference type="Google" id="ProtNLM"/>
    </source>
</evidence>
<feature type="repeat" description="Solcar" evidence="9">
    <location>
        <begin position="202"/>
        <end position="313"/>
    </location>
</feature>
<feature type="repeat" description="Solcar" evidence="9">
    <location>
        <begin position="4"/>
        <end position="86"/>
    </location>
</feature>
<keyword evidence="7" id="KW-1133">Transmembrane helix</keyword>
<evidence type="ECO:0000256" key="5">
    <source>
        <dbReference type="ARBA" id="ARBA00022737"/>
    </source>
</evidence>
<keyword evidence="12" id="KW-1185">Reference proteome</keyword>
<evidence type="ECO:0000256" key="9">
    <source>
        <dbReference type="PROSITE-ProRule" id="PRU00282"/>
    </source>
</evidence>
<name>A0A1V6TMT5_9EURO</name>
<evidence type="ECO:0000313" key="12">
    <source>
        <dbReference type="Proteomes" id="UP000191285"/>
    </source>
</evidence>
<dbReference type="Pfam" id="PF00153">
    <property type="entry name" value="Mito_carr"/>
    <property type="match status" value="3"/>
</dbReference>
<evidence type="ECO:0000256" key="8">
    <source>
        <dbReference type="ARBA" id="ARBA00023136"/>
    </source>
</evidence>
<dbReference type="InterPro" id="IPR018108">
    <property type="entry name" value="MCP_transmembrane"/>
</dbReference>
<evidence type="ECO:0000256" key="4">
    <source>
        <dbReference type="ARBA" id="ARBA00022692"/>
    </source>
</evidence>
<keyword evidence="4 9" id="KW-0812">Transmembrane</keyword>
<evidence type="ECO:0000313" key="11">
    <source>
        <dbReference type="EMBL" id="OQE27715.1"/>
    </source>
</evidence>
<dbReference type="EMBL" id="MLKD01000004">
    <property type="protein sequence ID" value="OQE27715.1"/>
    <property type="molecule type" value="Genomic_DNA"/>
</dbReference>
<comment type="caution">
    <text evidence="11">The sequence shown here is derived from an EMBL/GenBank/DDBJ whole genome shotgun (WGS) entry which is preliminary data.</text>
</comment>